<dbReference type="OrthoDB" id="7282531at2"/>
<dbReference type="InterPro" id="IPR038255">
    <property type="entry name" value="PBS_linker_sf"/>
</dbReference>
<feature type="domain" description="DUF4214" evidence="1">
    <location>
        <begin position="353"/>
        <end position="421"/>
    </location>
</feature>
<dbReference type="EMBL" id="BJYZ01000006">
    <property type="protein sequence ID" value="GEO37426.1"/>
    <property type="molecule type" value="Genomic_DNA"/>
</dbReference>
<evidence type="ECO:0000313" key="3">
    <source>
        <dbReference type="Proteomes" id="UP000321523"/>
    </source>
</evidence>
<dbReference type="Pfam" id="PF13946">
    <property type="entry name" value="DUF4214"/>
    <property type="match status" value="2"/>
</dbReference>
<sequence>MATLDSRISIYMDASSTSEYNPLQISYFVYDSATYAKWVNPYSEYVEIWGSSNPSAQSVVINSLKISEPNGSLILSLSGIALKLNANDLDSLGVQNFQSQFSGNDDIRGSNEHDILIGFSGNDTITPNGGGDNIDGGTGIDTVVLSGSRGTYFTYRKGDTTFITDNSGKQGVMPTHNVENVRFTDGSTYTMAELTSSATSAGTHSISRLYLSALDRLPDQAGLNSWIDASRNGMTLEEIANGFVASTEFSNRYGGNLSDAGFIKQLYANVLDRAPDSAGQSHWAKYLAAGNPRAEALVGFSESAENVANYKDDVLQPQVGRLYLATFDRLPDQQGESTWVNYLNAGHDVGDVAVSFVNSPEFQQRYGAPSNPQFVELLYQNVLDRAPDEAGLANWTNALDHSLSRADALADFSSSPEFVAKTDYLWA</sequence>
<dbReference type="AlphaFoldDB" id="A0A512DLS4"/>
<dbReference type="InterPro" id="IPR025282">
    <property type="entry name" value="DUF4214"/>
</dbReference>
<proteinExistence type="predicted"/>
<keyword evidence="3" id="KW-1185">Reference proteome</keyword>
<organism evidence="2 3">
    <name type="scientific">Skermanella aerolata</name>
    <dbReference type="NCBI Taxonomy" id="393310"/>
    <lineage>
        <taxon>Bacteria</taxon>
        <taxon>Pseudomonadati</taxon>
        <taxon>Pseudomonadota</taxon>
        <taxon>Alphaproteobacteria</taxon>
        <taxon>Rhodospirillales</taxon>
        <taxon>Azospirillaceae</taxon>
        <taxon>Skermanella</taxon>
    </lineage>
</organism>
<comment type="caution">
    <text evidence="2">The sequence shown here is derived from an EMBL/GenBank/DDBJ whole genome shotgun (WGS) entry which is preliminary data.</text>
</comment>
<accession>A0A512DLS4</accession>
<protein>
    <recommendedName>
        <fullName evidence="1">DUF4214 domain-containing protein</fullName>
    </recommendedName>
</protein>
<dbReference type="PROSITE" id="PS00330">
    <property type="entry name" value="HEMOLYSIN_CALCIUM"/>
    <property type="match status" value="1"/>
</dbReference>
<dbReference type="SUPFAM" id="SSF51120">
    <property type="entry name" value="beta-Roll"/>
    <property type="match status" value="1"/>
</dbReference>
<dbReference type="Gene3D" id="2.150.10.10">
    <property type="entry name" value="Serralysin-like metalloprotease, C-terminal"/>
    <property type="match status" value="1"/>
</dbReference>
<dbReference type="Proteomes" id="UP000321523">
    <property type="component" value="Unassembled WGS sequence"/>
</dbReference>
<dbReference type="Gene3D" id="1.10.3130.20">
    <property type="entry name" value="Phycobilisome linker domain"/>
    <property type="match status" value="2"/>
</dbReference>
<gene>
    <name evidence="2" type="ORF">SAE02_15740</name>
</gene>
<dbReference type="InterPro" id="IPR011049">
    <property type="entry name" value="Serralysin-like_metalloprot_C"/>
</dbReference>
<reference evidence="2 3" key="1">
    <citation type="submission" date="2019-07" db="EMBL/GenBank/DDBJ databases">
        <title>Whole genome shotgun sequence of Skermanella aerolata NBRC 106429.</title>
        <authorList>
            <person name="Hosoyama A."/>
            <person name="Uohara A."/>
            <person name="Ohji S."/>
            <person name="Ichikawa N."/>
        </authorList>
    </citation>
    <scope>NUCLEOTIDE SEQUENCE [LARGE SCALE GENOMIC DNA]</scope>
    <source>
        <strain evidence="2 3">NBRC 106429</strain>
    </source>
</reference>
<feature type="domain" description="DUF4214" evidence="1">
    <location>
        <begin position="240"/>
        <end position="309"/>
    </location>
</feature>
<dbReference type="InterPro" id="IPR018511">
    <property type="entry name" value="Hemolysin-typ_Ca-bd_CS"/>
</dbReference>
<name>A0A512DLS4_9PROT</name>
<evidence type="ECO:0000313" key="2">
    <source>
        <dbReference type="EMBL" id="GEO37426.1"/>
    </source>
</evidence>
<evidence type="ECO:0000259" key="1">
    <source>
        <dbReference type="Pfam" id="PF13946"/>
    </source>
</evidence>